<dbReference type="EMBL" id="QXFW01000922">
    <property type="protein sequence ID" value="KAE9000108.1"/>
    <property type="molecule type" value="Genomic_DNA"/>
</dbReference>
<gene>
    <name evidence="3" type="ORF">PF004_g10909</name>
    <name evidence="2" type="ORF">PF010_g12419</name>
    <name evidence="1" type="ORF">PF011_g14333</name>
</gene>
<comment type="caution">
    <text evidence="1">The sequence shown here is derived from an EMBL/GenBank/DDBJ whole genome shotgun (WGS) entry which is preliminary data.</text>
</comment>
<dbReference type="EMBL" id="QXGC01000579">
    <property type="protein sequence ID" value="KAE9228982.1"/>
    <property type="molecule type" value="Genomic_DNA"/>
</dbReference>
<dbReference type="Proteomes" id="UP000488956">
    <property type="component" value="Unassembled WGS sequence"/>
</dbReference>
<sequence>MLTQDNFVKFFATGKKIAATTLKNRVSFLFKQYRDIGGNANDLSYLNSYSKVIRHINESKSDEARKTYLFHTLALLNTKSGKIVGDDARQKFQAAAIRAREKSKKQSLDNVATNKQQINFVSIDGLTRQLETKIHELFAEYDMSHKAAKINDADYAKWDIESDRKNIRSFARELQRLMMLACYCYQPALRSDCSTLKITSAAVNRLDPKTNWIQVLRGGRIRLIMNDFKNIKTFGKQTIEVENIHLKRYLKYWIDLLGRLLGSKAEHLFIYQLSPVKPVKLISTTREAFSKAFSRNSDKFFNRPQTVNSMRHAWEKKFQEDPAYQHMTQAERQAFHHKLLHGTFTGQLYNWQRRGFSDMQEYSIRQYGMFLSIPKMLIPNIYHDESMQGLDQGHQTMLSKRT</sequence>
<evidence type="ECO:0000313" key="6">
    <source>
        <dbReference type="Proteomes" id="UP000488956"/>
    </source>
</evidence>
<dbReference type="EMBL" id="QXFX01000692">
    <property type="protein sequence ID" value="KAE9107025.1"/>
    <property type="molecule type" value="Genomic_DNA"/>
</dbReference>
<name>A0A6A3K3K6_9STRA</name>
<evidence type="ECO:0000313" key="5">
    <source>
        <dbReference type="Proteomes" id="UP000476176"/>
    </source>
</evidence>
<protein>
    <submittedName>
        <fullName evidence="1">Uncharacterized protein</fullName>
    </submittedName>
</protein>
<evidence type="ECO:0000313" key="4">
    <source>
        <dbReference type="Proteomes" id="UP000460718"/>
    </source>
</evidence>
<proteinExistence type="predicted"/>
<dbReference type="Proteomes" id="UP000476176">
    <property type="component" value="Unassembled WGS sequence"/>
</dbReference>
<organism evidence="1 4">
    <name type="scientific">Phytophthora fragariae</name>
    <dbReference type="NCBI Taxonomy" id="53985"/>
    <lineage>
        <taxon>Eukaryota</taxon>
        <taxon>Sar</taxon>
        <taxon>Stramenopiles</taxon>
        <taxon>Oomycota</taxon>
        <taxon>Peronosporomycetes</taxon>
        <taxon>Peronosporales</taxon>
        <taxon>Peronosporaceae</taxon>
        <taxon>Phytophthora</taxon>
    </lineage>
</organism>
<evidence type="ECO:0000313" key="2">
    <source>
        <dbReference type="EMBL" id="KAE9107025.1"/>
    </source>
</evidence>
<accession>A0A6A3K3K6</accession>
<reference evidence="4 5" key="1">
    <citation type="submission" date="2018-09" db="EMBL/GenBank/DDBJ databases">
        <title>Genomic investigation of the strawberry pathogen Phytophthora fragariae indicates pathogenicity is determined by transcriptional variation in three key races.</title>
        <authorList>
            <person name="Adams T.M."/>
            <person name="Armitage A.D."/>
            <person name="Sobczyk M.K."/>
            <person name="Bates H.J."/>
            <person name="Dunwell J.M."/>
            <person name="Nellist C.F."/>
            <person name="Harrison R.J."/>
        </authorList>
    </citation>
    <scope>NUCLEOTIDE SEQUENCE [LARGE SCALE GENOMIC DNA]</scope>
    <source>
        <strain evidence="3 5">BC-23</strain>
        <strain evidence="2 6">ONT-3</strain>
        <strain evidence="1 4">SCRP245</strain>
    </source>
</reference>
<dbReference type="Proteomes" id="UP000460718">
    <property type="component" value="Unassembled WGS sequence"/>
</dbReference>
<evidence type="ECO:0000313" key="3">
    <source>
        <dbReference type="EMBL" id="KAE9228982.1"/>
    </source>
</evidence>
<evidence type="ECO:0000313" key="1">
    <source>
        <dbReference type="EMBL" id="KAE9000108.1"/>
    </source>
</evidence>
<dbReference type="AlphaFoldDB" id="A0A6A3K3K6"/>